<name>A0ABQ5X6U9_9GAMM</name>
<evidence type="ECO:0000313" key="3">
    <source>
        <dbReference type="Proteomes" id="UP001156627"/>
    </source>
</evidence>
<comment type="caution">
    <text evidence="2">The sequence shown here is derived from an EMBL/GenBank/DDBJ whole genome shotgun (WGS) entry which is preliminary data.</text>
</comment>
<organism evidence="2 3">
    <name type="scientific">Dyella flagellata</name>
    <dbReference type="NCBI Taxonomy" id="1867833"/>
    <lineage>
        <taxon>Bacteria</taxon>
        <taxon>Pseudomonadati</taxon>
        <taxon>Pseudomonadota</taxon>
        <taxon>Gammaproteobacteria</taxon>
        <taxon>Lysobacterales</taxon>
        <taxon>Rhodanobacteraceae</taxon>
        <taxon>Dyella</taxon>
    </lineage>
</organism>
<feature type="chain" id="PRO_5046189321" description="Lipoprotein" evidence="1">
    <location>
        <begin position="20"/>
        <end position="188"/>
    </location>
</feature>
<reference evidence="3" key="1">
    <citation type="journal article" date="2019" name="Int. J. Syst. Evol. Microbiol.">
        <title>The Global Catalogue of Microorganisms (GCM) 10K type strain sequencing project: providing services to taxonomists for standard genome sequencing and annotation.</title>
        <authorList>
            <consortium name="The Broad Institute Genomics Platform"/>
            <consortium name="The Broad Institute Genome Sequencing Center for Infectious Disease"/>
            <person name="Wu L."/>
            <person name="Ma J."/>
        </authorList>
    </citation>
    <scope>NUCLEOTIDE SEQUENCE [LARGE SCALE GENOMIC DNA]</scope>
    <source>
        <strain evidence="3">NBRC 111981</strain>
    </source>
</reference>
<sequence>MKRYIAVLLMLACTGCAPVKVNVPDIAKSDSLQVTDMRPASEKEKKLFSLLITSKEYGVVRMGDDKLSPPPVRLLQYQAFQKFGRGDHQPNVIVHHFVIYMNARSQLRSGAVGAAVGGMVGAMIANAIADHDTSSQTRMVDEKSFDNIPDEYERGLYNSSENSDKGSVYIIYVDTDIDGKRVFTRTIA</sequence>
<proteinExistence type="predicted"/>
<gene>
    <name evidence="2" type="ORF">GCM10007898_08860</name>
</gene>
<keyword evidence="3" id="KW-1185">Reference proteome</keyword>
<feature type="signal peptide" evidence="1">
    <location>
        <begin position="1"/>
        <end position="19"/>
    </location>
</feature>
<evidence type="ECO:0000256" key="1">
    <source>
        <dbReference type="SAM" id="SignalP"/>
    </source>
</evidence>
<evidence type="ECO:0000313" key="2">
    <source>
        <dbReference type="EMBL" id="GLQ87320.1"/>
    </source>
</evidence>
<protein>
    <recommendedName>
        <fullName evidence="4">Lipoprotein</fullName>
    </recommendedName>
</protein>
<evidence type="ECO:0008006" key="4">
    <source>
        <dbReference type="Google" id="ProtNLM"/>
    </source>
</evidence>
<keyword evidence="1" id="KW-0732">Signal</keyword>
<dbReference type="RefSeq" id="WP_284330745.1">
    <property type="nucleotide sequence ID" value="NZ_BSOA01000003.1"/>
</dbReference>
<dbReference type="EMBL" id="BSOA01000003">
    <property type="protein sequence ID" value="GLQ87320.1"/>
    <property type="molecule type" value="Genomic_DNA"/>
</dbReference>
<accession>A0ABQ5X6U9</accession>
<dbReference type="Proteomes" id="UP001156627">
    <property type="component" value="Unassembled WGS sequence"/>
</dbReference>